<dbReference type="AlphaFoldDB" id="A8YQS4"/>
<evidence type="ECO:0000256" key="1">
    <source>
        <dbReference type="ARBA" id="ARBA00004613"/>
    </source>
</evidence>
<dbReference type="GO" id="GO:0051216">
    <property type="term" value="P:cartilage development"/>
    <property type="evidence" value="ECO:0007669"/>
    <property type="project" value="UniProtKB-KW"/>
</dbReference>
<keyword evidence="9" id="KW-0892">Osteogenesis</keyword>
<evidence type="ECO:0000313" key="14">
    <source>
        <dbReference type="EMBL" id="AAS16264.1"/>
    </source>
</evidence>
<evidence type="ECO:0000256" key="8">
    <source>
        <dbReference type="ARBA" id="ARBA00022782"/>
    </source>
</evidence>
<sequence length="120" mass="14415">MRTLILLSICALAALCGADSSESNEIDDVLFLGRRDANSFMKYPQLPNHWDSRDRYRSPRERTRERCEEYRPCERLARQVGLKRAFGKYFGSRRQRLSTSGRLRPRKHRASYYRNHHYRY</sequence>
<organism evidence="14">
    <name type="scientific">Prionace glauca</name>
    <name type="common">Blue shark</name>
    <name type="synonym">Squalus glaucus</name>
    <dbReference type="NCBI Taxonomy" id="7815"/>
    <lineage>
        <taxon>Eukaryota</taxon>
        <taxon>Metazoa</taxon>
        <taxon>Chordata</taxon>
        <taxon>Craniata</taxon>
        <taxon>Vertebrata</taxon>
        <taxon>Chondrichthyes</taxon>
        <taxon>Elasmobranchii</taxon>
        <taxon>Galeomorphii</taxon>
        <taxon>Galeoidea</taxon>
        <taxon>Carcharhiniformes</taxon>
        <taxon>Carcharhinidae</taxon>
        <taxon>Prionace</taxon>
    </lineage>
</organism>
<dbReference type="GO" id="GO:0001503">
    <property type="term" value="P:ossification"/>
    <property type="evidence" value="ECO:0007669"/>
    <property type="project" value="UniProtKB-KW"/>
</dbReference>
<feature type="chain" id="PRO_5007185437" description="Matrix Gla protein" evidence="12">
    <location>
        <begin position="19"/>
        <end position="120"/>
    </location>
</feature>
<evidence type="ECO:0000256" key="6">
    <source>
        <dbReference type="ARBA" id="ARBA00022525"/>
    </source>
</evidence>
<feature type="domain" description="Gla" evidence="13">
    <location>
        <begin position="59"/>
        <end position="91"/>
    </location>
</feature>
<keyword evidence="8" id="KW-0221">Differentiation</keyword>
<reference evidence="14" key="1">
    <citation type="submission" date="2003-11" db="EMBL/GenBank/DDBJ databases">
        <title>Cloning of matrix Gla protein from the marine cartilaginous fish, Prionace glauca.</title>
        <authorList>
            <person name="Cancela M.L."/>
            <person name="Viegas C.S.B."/>
            <person name="Simes D.C."/>
            <person name="Schaff B.J."/>
        </authorList>
    </citation>
    <scope>NUCLEOTIDE SEQUENCE</scope>
</reference>
<feature type="signal peptide" evidence="12">
    <location>
        <begin position="1"/>
        <end position="18"/>
    </location>
</feature>
<dbReference type="SUPFAM" id="SSF57630">
    <property type="entry name" value="GLA-domain"/>
    <property type="match status" value="1"/>
</dbReference>
<evidence type="ECO:0000256" key="2">
    <source>
        <dbReference type="ARBA" id="ARBA00008850"/>
    </source>
</evidence>
<dbReference type="GO" id="GO:0030154">
    <property type="term" value="P:cell differentiation"/>
    <property type="evidence" value="ECO:0007669"/>
    <property type="project" value="UniProtKB-KW"/>
</dbReference>
<dbReference type="Pfam" id="PF25890">
    <property type="entry name" value="BGLAP_C"/>
    <property type="match status" value="1"/>
</dbReference>
<keyword evidence="10" id="KW-1015">Disulfide bond</keyword>
<dbReference type="SMART" id="SM00069">
    <property type="entry name" value="GLA"/>
    <property type="match status" value="1"/>
</dbReference>
<dbReference type="GO" id="GO:0031012">
    <property type="term" value="C:extracellular matrix"/>
    <property type="evidence" value="ECO:0007669"/>
    <property type="project" value="InterPro"/>
</dbReference>
<comment type="similarity">
    <text evidence="2">Belongs to the osteocalcin/matrix Gla protein family.</text>
</comment>
<keyword evidence="6" id="KW-0964">Secreted</keyword>
<dbReference type="PANTHER" id="PTHR10109:SF0">
    <property type="entry name" value="MATRIX GLA PROTEIN"/>
    <property type="match status" value="1"/>
</dbReference>
<name>A8YQS4_PRIGL</name>
<proteinExistence type="evidence at transcript level"/>
<evidence type="ECO:0000256" key="9">
    <source>
        <dbReference type="ARBA" id="ARBA00022855"/>
    </source>
</evidence>
<evidence type="ECO:0000256" key="5">
    <source>
        <dbReference type="ARBA" id="ARBA00022479"/>
    </source>
</evidence>
<dbReference type="GO" id="GO:0005509">
    <property type="term" value="F:calcium ion binding"/>
    <property type="evidence" value="ECO:0007669"/>
    <property type="project" value="InterPro"/>
</dbReference>
<dbReference type="GO" id="GO:0005576">
    <property type="term" value="C:extracellular region"/>
    <property type="evidence" value="ECO:0007669"/>
    <property type="project" value="UniProtKB-SubCell"/>
</dbReference>
<keyword evidence="11" id="KW-0891">Chondrogenesis</keyword>
<protein>
    <recommendedName>
        <fullName evidence="3">Matrix Gla protein</fullName>
    </recommendedName>
</protein>
<dbReference type="InterPro" id="IPR058704">
    <property type="entry name" value="BGLAP-like_C"/>
</dbReference>
<evidence type="ECO:0000256" key="3">
    <source>
        <dbReference type="ARBA" id="ARBA00017145"/>
    </source>
</evidence>
<comment type="subcellular location">
    <subcellularLocation>
        <location evidence="1">Secreted</location>
    </subcellularLocation>
</comment>
<dbReference type="InterPro" id="IPR027118">
    <property type="entry name" value="MGP"/>
</dbReference>
<dbReference type="PROSITE" id="PS50998">
    <property type="entry name" value="GLA_2"/>
    <property type="match status" value="1"/>
</dbReference>
<evidence type="ECO:0000256" key="4">
    <source>
        <dbReference type="ARBA" id="ARBA00022473"/>
    </source>
</evidence>
<evidence type="ECO:0000256" key="11">
    <source>
        <dbReference type="ARBA" id="ARBA00023188"/>
    </source>
</evidence>
<dbReference type="InterPro" id="IPR000294">
    <property type="entry name" value="GLA_domain"/>
</dbReference>
<keyword evidence="7" id="KW-0597">Phosphoprotein</keyword>
<keyword evidence="5" id="KW-0301">Gamma-carboxyglutamic acid</keyword>
<dbReference type="InterPro" id="IPR035972">
    <property type="entry name" value="GLA-like_dom_SF"/>
</dbReference>
<accession>A8YQS4</accession>
<evidence type="ECO:0000256" key="12">
    <source>
        <dbReference type="SAM" id="SignalP"/>
    </source>
</evidence>
<evidence type="ECO:0000259" key="13">
    <source>
        <dbReference type="PROSITE" id="PS50998"/>
    </source>
</evidence>
<keyword evidence="12" id="KW-0732">Signal</keyword>
<keyword evidence="4" id="KW-0217">Developmental protein</keyword>
<evidence type="ECO:0000256" key="10">
    <source>
        <dbReference type="ARBA" id="ARBA00023157"/>
    </source>
</evidence>
<dbReference type="EMBL" id="AY460122">
    <property type="protein sequence ID" value="AAS16264.1"/>
    <property type="molecule type" value="mRNA"/>
</dbReference>
<evidence type="ECO:0000256" key="7">
    <source>
        <dbReference type="ARBA" id="ARBA00022553"/>
    </source>
</evidence>
<dbReference type="PANTHER" id="PTHR10109">
    <property type="entry name" value="MATRIX GLA PROTEIN"/>
    <property type="match status" value="1"/>
</dbReference>